<proteinExistence type="predicted"/>
<reference evidence="1 2" key="1">
    <citation type="journal article" date="2015" name="Genome Announc.">
        <title>The 474-Kilobase-Pair Complete Genome Sequence of CeV-01B, a Virus Infecting Haptolina (Chrysochromulina) ericina (Prymnesiophyceae).</title>
        <authorList>
            <person name="Gallot-Lavallee L."/>
            <person name="Pagarete A."/>
            <person name="Legendre M."/>
            <person name="Santini S."/>
            <person name="Sandaa R.A."/>
            <person name="Himmelbauer H."/>
            <person name="Ogata H."/>
            <person name="Bratbak G."/>
            <person name="Claverie J.M."/>
        </authorList>
    </citation>
    <scope>NUCLEOTIDE SEQUENCE [LARGE SCALE GENOMIC DNA]</scope>
    <source>
        <strain evidence="1">CeV-01B</strain>
    </source>
</reference>
<evidence type="ECO:0000313" key="2">
    <source>
        <dbReference type="Proteomes" id="UP000203826"/>
    </source>
</evidence>
<sequence length="408" mass="48212">MEIINLKNTIELDFQNIISNKVKCDDYVNQISELIEKINIKYNALIRNIKDNKNVEIPIYLGIDSLNFQNKLYILKFENIKKFYMRVFNRIYGDYYKMHKLIKNYIISNTTIPVINVIFTQYKDLDIDKCYQFDEIIKIQNTINQYIQSLYDIITKKNITIKPFINSDNAGYAVKYYISEENTNISIYINKCLLFINYLTSFNTYHNNYLLDFLLQCRFLITSIKKDIDFNIDSELINLDNFLENNNIIDIDISNVHLNYIKRNNSESNLTSENLSTNISSDISSDISNSMFIYINNNNDNESEINIDNKRETNNNESEINIDNKRETNNNESEINIDNKRETNNNESEINIDNKRETNNNESEINIDNKRETNNDNNKINYCNPQGLTLKINELSENKNKLFFCNIL</sequence>
<accession>A0A0N7G7K8</accession>
<dbReference type="Proteomes" id="UP000203826">
    <property type="component" value="Segment"/>
</dbReference>
<keyword evidence="2" id="KW-1185">Reference proteome</keyword>
<name>A0A0N7G7K8_9VIRU</name>
<protein>
    <submittedName>
        <fullName evidence="1">Uncharacterized protein</fullName>
    </submittedName>
</protein>
<dbReference type="KEGG" id="vg:26049026"/>
<gene>
    <name evidence="1" type="ORF">ceV_159</name>
</gene>
<organism evidence="1 2">
    <name type="scientific">Chrysochromulina ericina virus CeV-01B</name>
    <dbReference type="NCBI Taxonomy" id="3070830"/>
    <lineage>
        <taxon>Viruses</taxon>
        <taxon>Varidnaviria</taxon>
        <taxon>Bamfordvirae</taxon>
        <taxon>Nucleocytoviricota</taxon>
        <taxon>Megaviricetes</taxon>
        <taxon>Imitervirales</taxon>
        <taxon>Mesomimiviridae</taxon>
        <taxon>Tethysvirus</taxon>
        <taxon>Tethysvirus raunefjordenense</taxon>
    </lineage>
</organism>
<evidence type="ECO:0000313" key="1">
    <source>
        <dbReference type="EMBL" id="ALH23065.1"/>
    </source>
</evidence>
<dbReference type="EMBL" id="KT820662">
    <property type="protein sequence ID" value="ALH23065.1"/>
    <property type="molecule type" value="Genomic_DNA"/>
</dbReference>